<dbReference type="Pfam" id="PF00205">
    <property type="entry name" value="TPP_enzyme_M"/>
    <property type="match status" value="1"/>
</dbReference>
<accession>A0A2S5JHA3</accession>
<dbReference type="Proteomes" id="UP000239736">
    <property type="component" value="Unassembled WGS sequence"/>
</dbReference>
<feature type="domain" description="Thiamine pyrophosphate enzyme central" evidence="6">
    <location>
        <begin position="213"/>
        <end position="352"/>
    </location>
</feature>
<dbReference type="GO" id="GO:0000287">
    <property type="term" value="F:magnesium ion binding"/>
    <property type="evidence" value="ECO:0007669"/>
    <property type="project" value="InterPro"/>
</dbReference>
<evidence type="ECO:0000256" key="3">
    <source>
        <dbReference type="ARBA" id="ARBA00022679"/>
    </source>
</evidence>
<evidence type="ECO:0000256" key="4">
    <source>
        <dbReference type="ARBA" id="ARBA00023052"/>
    </source>
</evidence>
<feature type="domain" description="Thiamine pyrophosphate enzyme TPP-binding" evidence="7">
    <location>
        <begin position="417"/>
        <end position="571"/>
    </location>
</feature>
<dbReference type="PANTHER" id="PTHR18968:SF13">
    <property type="entry name" value="ACETOLACTATE SYNTHASE CATALYTIC SUBUNIT, MITOCHONDRIAL"/>
    <property type="match status" value="1"/>
</dbReference>
<keyword evidence="4 5" id="KW-0786">Thiamine pyrophosphate</keyword>
<dbReference type="CDD" id="cd07035">
    <property type="entry name" value="TPP_PYR_POX_like"/>
    <property type="match status" value="1"/>
</dbReference>
<comment type="caution">
    <text evidence="9">The sequence shown here is derived from an EMBL/GenBank/DDBJ whole genome shotgun (WGS) entry which is preliminary data.</text>
</comment>
<sequence length="602" mass="64328">MTAPAPLIARQQGDAPTIAEQLVAWLEARGVRHVFGLCGHTNIAVLSAMADSGLHFVNVRHEQIAAHAADGYARVTGRASVLLSHLSPGLTNAATGVANAALDCIPMVVIAGDVPSYYYGKHPHQEVNLHADASQWEIYRPFVKRAWRVDTPELFPEIMEKAFLLAESGQPGPVLVNVPMDFFSARIDPELWRRAGAGARGLVPPGLDEETARQIVTTLARAERPVIHVGGGVALARAHDELCAFVDHMQIPVSHSLMGKGALADDHPLVLGMTGFWGRAFTNEQTRNADWILALGTRFKEADCSSWYPEYTFDIPGRTRLIQIDIEPQEIGRNYPVEIGAIADLRAALRVLNRVAREILPEGRAPDGRAERIAAERAAFAAANREMRGSDAFPMMPERILADLRAEMPADAILTSDVGWNKNGVAQQFDILTPGSILIPGGFATMGFGPAAALGARIAAPDRVVISLVGDGGFGQNPSVLASAVAEGAPVIWVVMNNNAYGTIAGLQKANYGLTHGTTFPRAESPDAQVPDYAAIARAYGARGVRIGSAAEFRPALREAIASGQPTVIDVPMVNTPTPTSGHWNILDIYSPQGGAGHVVTD</sequence>
<dbReference type="SUPFAM" id="SSF52467">
    <property type="entry name" value="DHS-like NAD/FAD-binding domain"/>
    <property type="match status" value="1"/>
</dbReference>
<evidence type="ECO:0000259" key="7">
    <source>
        <dbReference type="Pfam" id="PF02775"/>
    </source>
</evidence>
<gene>
    <name evidence="9" type="ORF">LV82_01629</name>
</gene>
<keyword evidence="3" id="KW-0808">Transferase</keyword>
<protein>
    <submittedName>
        <fullName evidence="9">Acetolactate synthase-1/2/3 large subunit</fullName>
    </submittedName>
</protein>
<dbReference type="OrthoDB" id="4494979at2"/>
<comment type="cofactor">
    <cofactor evidence="1">
        <name>thiamine diphosphate</name>
        <dbReference type="ChEBI" id="CHEBI:58937"/>
    </cofactor>
</comment>
<dbReference type="InterPro" id="IPR012000">
    <property type="entry name" value="Thiamin_PyroP_enz_cen_dom"/>
</dbReference>
<dbReference type="GO" id="GO:0009097">
    <property type="term" value="P:isoleucine biosynthetic process"/>
    <property type="evidence" value="ECO:0007669"/>
    <property type="project" value="TreeGrafter"/>
</dbReference>
<comment type="similarity">
    <text evidence="2 5">Belongs to the TPP enzyme family.</text>
</comment>
<name>A0A2S5JHA3_9RHOB</name>
<dbReference type="InterPro" id="IPR012001">
    <property type="entry name" value="Thiamin_PyroP_enz_TPP-bd_dom"/>
</dbReference>
<organism evidence="9 10">
    <name type="scientific">Albidovulum inexpectatum</name>
    <dbReference type="NCBI Taxonomy" id="196587"/>
    <lineage>
        <taxon>Bacteria</taxon>
        <taxon>Pseudomonadati</taxon>
        <taxon>Pseudomonadota</taxon>
        <taxon>Alphaproteobacteria</taxon>
        <taxon>Rhodobacterales</taxon>
        <taxon>Paracoccaceae</taxon>
        <taxon>Albidovulum</taxon>
    </lineage>
</organism>
<evidence type="ECO:0000259" key="8">
    <source>
        <dbReference type="Pfam" id="PF02776"/>
    </source>
</evidence>
<dbReference type="PROSITE" id="PS00187">
    <property type="entry name" value="TPP_ENZYMES"/>
    <property type="match status" value="1"/>
</dbReference>
<evidence type="ECO:0000313" key="9">
    <source>
        <dbReference type="EMBL" id="PPB80896.1"/>
    </source>
</evidence>
<dbReference type="AlphaFoldDB" id="A0A2S5JHA3"/>
<dbReference type="InterPro" id="IPR000399">
    <property type="entry name" value="TPP-bd_CS"/>
</dbReference>
<dbReference type="InterPro" id="IPR011766">
    <property type="entry name" value="TPP_enzyme_TPP-bd"/>
</dbReference>
<dbReference type="GO" id="GO:0009099">
    <property type="term" value="P:L-valine biosynthetic process"/>
    <property type="evidence" value="ECO:0007669"/>
    <property type="project" value="TreeGrafter"/>
</dbReference>
<dbReference type="PANTHER" id="PTHR18968">
    <property type="entry name" value="THIAMINE PYROPHOSPHATE ENZYMES"/>
    <property type="match status" value="1"/>
</dbReference>
<dbReference type="InterPro" id="IPR029035">
    <property type="entry name" value="DHS-like_NAD/FAD-binding_dom"/>
</dbReference>
<dbReference type="InterPro" id="IPR029061">
    <property type="entry name" value="THDP-binding"/>
</dbReference>
<reference evidence="9 10" key="1">
    <citation type="submission" date="2018-01" db="EMBL/GenBank/DDBJ databases">
        <title>Genomic Encyclopedia of Archaeal and Bacterial Type Strains, Phase II (KMG-II): from individual species to whole genera.</title>
        <authorList>
            <person name="Goeker M."/>
        </authorList>
    </citation>
    <scope>NUCLEOTIDE SEQUENCE [LARGE SCALE GENOMIC DNA]</scope>
    <source>
        <strain evidence="9 10">DSM 12048</strain>
    </source>
</reference>
<evidence type="ECO:0000313" key="10">
    <source>
        <dbReference type="Proteomes" id="UP000239736"/>
    </source>
</evidence>
<evidence type="ECO:0000256" key="1">
    <source>
        <dbReference type="ARBA" id="ARBA00001964"/>
    </source>
</evidence>
<dbReference type="RefSeq" id="WP_104070649.1">
    <property type="nucleotide sequence ID" value="NZ_PRDS01000004.1"/>
</dbReference>
<dbReference type="GO" id="GO:0003984">
    <property type="term" value="F:acetolactate synthase activity"/>
    <property type="evidence" value="ECO:0007669"/>
    <property type="project" value="TreeGrafter"/>
</dbReference>
<dbReference type="GO" id="GO:0050660">
    <property type="term" value="F:flavin adenine dinucleotide binding"/>
    <property type="evidence" value="ECO:0007669"/>
    <property type="project" value="TreeGrafter"/>
</dbReference>
<evidence type="ECO:0000259" key="6">
    <source>
        <dbReference type="Pfam" id="PF00205"/>
    </source>
</evidence>
<evidence type="ECO:0000256" key="2">
    <source>
        <dbReference type="ARBA" id="ARBA00007812"/>
    </source>
</evidence>
<feature type="domain" description="Thiamine pyrophosphate enzyme N-terminal TPP-binding" evidence="8">
    <location>
        <begin position="17"/>
        <end position="128"/>
    </location>
</feature>
<dbReference type="SUPFAM" id="SSF52518">
    <property type="entry name" value="Thiamin diphosphate-binding fold (THDP-binding)"/>
    <property type="match status" value="2"/>
</dbReference>
<dbReference type="CDD" id="cd00568">
    <property type="entry name" value="TPP_enzymes"/>
    <property type="match status" value="1"/>
</dbReference>
<keyword evidence="10" id="KW-1185">Reference proteome</keyword>
<dbReference type="GO" id="GO:0030976">
    <property type="term" value="F:thiamine pyrophosphate binding"/>
    <property type="evidence" value="ECO:0007669"/>
    <property type="project" value="InterPro"/>
</dbReference>
<dbReference type="Gene3D" id="3.40.50.1220">
    <property type="entry name" value="TPP-binding domain"/>
    <property type="match status" value="1"/>
</dbReference>
<evidence type="ECO:0000256" key="5">
    <source>
        <dbReference type="RuleBase" id="RU362132"/>
    </source>
</evidence>
<dbReference type="GO" id="GO:0005948">
    <property type="term" value="C:acetolactate synthase complex"/>
    <property type="evidence" value="ECO:0007669"/>
    <property type="project" value="TreeGrafter"/>
</dbReference>
<proteinExistence type="inferred from homology"/>
<dbReference type="EMBL" id="PRDS01000004">
    <property type="protein sequence ID" value="PPB80896.1"/>
    <property type="molecule type" value="Genomic_DNA"/>
</dbReference>
<dbReference type="Gene3D" id="3.40.50.970">
    <property type="match status" value="2"/>
</dbReference>
<dbReference type="FunFam" id="3.40.50.970:FF:000007">
    <property type="entry name" value="Acetolactate synthase"/>
    <property type="match status" value="1"/>
</dbReference>
<dbReference type="InterPro" id="IPR045229">
    <property type="entry name" value="TPP_enz"/>
</dbReference>
<dbReference type="Pfam" id="PF02776">
    <property type="entry name" value="TPP_enzyme_N"/>
    <property type="match status" value="1"/>
</dbReference>
<dbReference type="Pfam" id="PF02775">
    <property type="entry name" value="TPP_enzyme_C"/>
    <property type="match status" value="1"/>
</dbReference>